<feature type="domain" description="RES" evidence="1">
    <location>
        <begin position="72"/>
        <end position="197"/>
    </location>
</feature>
<sequence length="211" mass="23461">MRTHRDDFVLPVRFDDTDLDGLQPTLTYLSANAMRPFQLAEKILKKLSLPSVVQEQELQIWKIISPKYASEAFSSMPASRFGGRLNYQGTNAVYCASSRCVAILETMVHLEPTGTRNLIAVGAKLNLSLPATVLSQADMPENWAQLPPSESMKEFGSRWLKSNISVALKIPSIVLPAEQIILLNPMHPDFQTLTIFTEEPVDTSGLHLVHS</sequence>
<dbReference type="AlphaFoldDB" id="A0A0F4V8T0"/>
<dbReference type="EMBL" id="LACH01000039">
    <property type="protein sequence ID" value="KJZ64357.1"/>
    <property type="molecule type" value="Genomic_DNA"/>
</dbReference>
<accession>A0A0F4V8T0</accession>
<reference evidence="2 3" key="1">
    <citation type="submission" date="2015-03" db="EMBL/GenBank/DDBJ databases">
        <title>Comparative genomics of Pseudomonas insights into diversity of traits involved in vanlence and defense.</title>
        <authorList>
            <person name="Qin Y."/>
        </authorList>
    </citation>
    <scope>NUCLEOTIDE SEQUENCE [LARGE SCALE GENOMIC DNA]</scope>
    <source>
        <strain evidence="2 3">H24</strain>
    </source>
</reference>
<comment type="caution">
    <text evidence="2">The sequence shown here is derived from an EMBL/GenBank/DDBJ whole genome shotgun (WGS) entry which is preliminary data.</text>
</comment>
<gene>
    <name evidence="2" type="ORF">VD17_17900</name>
</gene>
<dbReference type="SMART" id="SM00953">
    <property type="entry name" value="RES"/>
    <property type="match status" value="1"/>
</dbReference>
<organism evidence="2 3">
    <name type="scientific">Pseudomonas fluorescens</name>
    <dbReference type="NCBI Taxonomy" id="294"/>
    <lineage>
        <taxon>Bacteria</taxon>
        <taxon>Pseudomonadati</taxon>
        <taxon>Pseudomonadota</taxon>
        <taxon>Gammaproteobacteria</taxon>
        <taxon>Pseudomonadales</taxon>
        <taxon>Pseudomonadaceae</taxon>
        <taxon>Pseudomonas</taxon>
    </lineage>
</organism>
<protein>
    <recommendedName>
        <fullName evidence="1">RES domain-containing protein</fullName>
    </recommendedName>
</protein>
<dbReference type="Pfam" id="PF08808">
    <property type="entry name" value="RES"/>
    <property type="match status" value="1"/>
</dbReference>
<dbReference type="PATRIC" id="fig|294.133.peg.3200"/>
<dbReference type="InterPro" id="IPR014914">
    <property type="entry name" value="RES_dom"/>
</dbReference>
<proteinExistence type="predicted"/>
<evidence type="ECO:0000259" key="1">
    <source>
        <dbReference type="SMART" id="SM00953"/>
    </source>
</evidence>
<dbReference type="Proteomes" id="UP000033400">
    <property type="component" value="Unassembled WGS sequence"/>
</dbReference>
<name>A0A0F4V8T0_PSEFL</name>
<evidence type="ECO:0000313" key="2">
    <source>
        <dbReference type="EMBL" id="KJZ64357.1"/>
    </source>
</evidence>
<evidence type="ECO:0000313" key="3">
    <source>
        <dbReference type="Proteomes" id="UP000033400"/>
    </source>
</evidence>